<evidence type="ECO:0000259" key="2">
    <source>
        <dbReference type="PROSITE" id="PS50043"/>
    </source>
</evidence>
<dbReference type="InterPro" id="IPR039420">
    <property type="entry name" value="WalR-like"/>
</dbReference>
<dbReference type="PROSITE" id="PS50043">
    <property type="entry name" value="HTH_LUXR_2"/>
    <property type="match status" value="1"/>
</dbReference>
<dbReference type="InterPro" id="IPR016032">
    <property type="entry name" value="Sig_transdc_resp-reg_C-effctor"/>
</dbReference>
<dbReference type="InterPro" id="IPR000792">
    <property type="entry name" value="Tscrpt_reg_LuxR_C"/>
</dbReference>
<feature type="domain" description="HTH luxR-type" evidence="2">
    <location>
        <begin position="157"/>
        <end position="222"/>
    </location>
</feature>
<protein>
    <recommendedName>
        <fullName evidence="2">HTH luxR-type domain-containing protein</fullName>
    </recommendedName>
</protein>
<dbReference type="SUPFAM" id="SSF46894">
    <property type="entry name" value="C-terminal effector domain of the bipartite response regulators"/>
    <property type="match status" value="1"/>
</dbReference>
<gene>
    <name evidence="3" type="ORF">GM50_20715</name>
</gene>
<dbReference type="GO" id="GO:0003677">
    <property type="term" value="F:DNA binding"/>
    <property type="evidence" value="ECO:0007669"/>
    <property type="project" value="UniProtKB-KW"/>
</dbReference>
<reference evidence="3" key="1">
    <citation type="submission" date="2014-05" db="EMBL/GenBank/DDBJ databases">
        <title>Key roles for freshwater Actinobacteria revealed by deep metagenomic sequencing.</title>
        <authorList>
            <person name="Ghai R."/>
            <person name="Mizuno C.M."/>
            <person name="Picazo A."/>
            <person name="Camacho A."/>
            <person name="Rodriguez-Valera F."/>
        </authorList>
    </citation>
    <scope>NUCLEOTIDE SEQUENCE</scope>
</reference>
<organism evidence="3">
    <name type="scientific">freshwater metagenome</name>
    <dbReference type="NCBI Taxonomy" id="449393"/>
    <lineage>
        <taxon>unclassified sequences</taxon>
        <taxon>metagenomes</taxon>
        <taxon>ecological metagenomes</taxon>
    </lineage>
</organism>
<comment type="caution">
    <text evidence="3">The sequence shown here is derived from an EMBL/GenBank/DDBJ whole genome shotgun (WGS) entry which is preliminary data.</text>
</comment>
<evidence type="ECO:0000313" key="3">
    <source>
        <dbReference type="EMBL" id="KGA14117.1"/>
    </source>
</evidence>
<proteinExistence type="predicted"/>
<dbReference type="PANTHER" id="PTHR43214">
    <property type="entry name" value="TWO-COMPONENT RESPONSE REGULATOR"/>
    <property type="match status" value="1"/>
</dbReference>
<dbReference type="AlphaFoldDB" id="A0A094PSP3"/>
<dbReference type="Pfam" id="PF00196">
    <property type="entry name" value="GerE"/>
    <property type="match status" value="1"/>
</dbReference>
<dbReference type="GO" id="GO:0006355">
    <property type="term" value="P:regulation of DNA-templated transcription"/>
    <property type="evidence" value="ECO:0007669"/>
    <property type="project" value="InterPro"/>
</dbReference>
<dbReference type="PANTHER" id="PTHR43214:SF43">
    <property type="entry name" value="TWO-COMPONENT RESPONSE REGULATOR"/>
    <property type="match status" value="1"/>
</dbReference>
<dbReference type="CDD" id="cd06170">
    <property type="entry name" value="LuxR_C_like"/>
    <property type="match status" value="1"/>
</dbReference>
<dbReference type="PRINTS" id="PR00038">
    <property type="entry name" value="HTHLUXR"/>
</dbReference>
<dbReference type="SMART" id="SM00421">
    <property type="entry name" value="HTH_LUXR"/>
    <property type="match status" value="1"/>
</dbReference>
<accession>A0A094PSP3</accession>
<dbReference type="Gene3D" id="1.10.10.10">
    <property type="entry name" value="Winged helix-like DNA-binding domain superfamily/Winged helix DNA-binding domain"/>
    <property type="match status" value="1"/>
</dbReference>
<dbReference type="EMBL" id="JNSK01000141">
    <property type="protein sequence ID" value="KGA14117.1"/>
    <property type="molecule type" value="Genomic_DNA"/>
</dbReference>
<sequence length="224" mass="25190">MHDIRTFIEWLSYHPTSDEIARSMVMEHMAPFGACCARIGRLHPNDSLEFLGEYGFDAGKAKQIFPSDVWRSWDHDEALIALGKSAEAWNPSKQLLMIQLRERGAVHGYLVLRFLEPVASPERVEEVARNYAVAISLYLSLLHEPAKSTSRLVVERGDTGSEQLSTRQISILRGMVEGKTNHELANELGFSVSTIRHETMRIYQALAVSDRKEAAKKALSLALI</sequence>
<keyword evidence="1" id="KW-0238">DNA-binding</keyword>
<evidence type="ECO:0000256" key="1">
    <source>
        <dbReference type="ARBA" id="ARBA00023125"/>
    </source>
</evidence>
<name>A0A094PSP3_9ZZZZ</name>
<dbReference type="InterPro" id="IPR036388">
    <property type="entry name" value="WH-like_DNA-bd_sf"/>
</dbReference>